<dbReference type="EMBL" id="JAFEMO010000010">
    <property type="protein sequence ID" value="KAH7560686.1"/>
    <property type="molecule type" value="Genomic_DNA"/>
</dbReference>
<organism evidence="2 3">
    <name type="scientific">Xanthoceras sorbifolium</name>
    <dbReference type="NCBI Taxonomy" id="99658"/>
    <lineage>
        <taxon>Eukaryota</taxon>
        <taxon>Viridiplantae</taxon>
        <taxon>Streptophyta</taxon>
        <taxon>Embryophyta</taxon>
        <taxon>Tracheophyta</taxon>
        <taxon>Spermatophyta</taxon>
        <taxon>Magnoliopsida</taxon>
        <taxon>eudicotyledons</taxon>
        <taxon>Gunneridae</taxon>
        <taxon>Pentapetalae</taxon>
        <taxon>rosids</taxon>
        <taxon>malvids</taxon>
        <taxon>Sapindales</taxon>
        <taxon>Sapindaceae</taxon>
        <taxon>Xanthoceroideae</taxon>
        <taxon>Xanthoceras</taxon>
    </lineage>
</organism>
<dbReference type="CDD" id="cd17039">
    <property type="entry name" value="Ubl_ubiquitin_like"/>
    <property type="match status" value="2"/>
</dbReference>
<dbReference type="Gene3D" id="3.10.20.90">
    <property type="entry name" value="Phosphatidylinositol 3-kinase Catalytic Subunit, Chain A, domain 1"/>
    <property type="match status" value="2"/>
</dbReference>
<gene>
    <name evidence="2" type="ORF">JRO89_XS10G0071200</name>
</gene>
<feature type="domain" description="Ubiquitin-like" evidence="1">
    <location>
        <begin position="54"/>
        <end position="126"/>
    </location>
</feature>
<keyword evidence="3" id="KW-1185">Reference proteome</keyword>
<evidence type="ECO:0000259" key="1">
    <source>
        <dbReference type="PROSITE" id="PS50053"/>
    </source>
</evidence>
<evidence type="ECO:0000313" key="3">
    <source>
        <dbReference type="Proteomes" id="UP000827721"/>
    </source>
</evidence>
<dbReference type="PROSITE" id="PS50053">
    <property type="entry name" value="UBIQUITIN_2"/>
    <property type="match status" value="2"/>
</dbReference>
<name>A0ABQ8HI18_9ROSI</name>
<reference evidence="2 3" key="1">
    <citation type="submission" date="2021-02" db="EMBL/GenBank/DDBJ databases">
        <title>Plant Genome Project.</title>
        <authorList>
            <person name="Zhang R.-G."/>
        </authorList>
    </citation>
    <scope>NUCLEOTIDE SEQUENCE [LARGE SCALE GENOMIC DNA]</scope>
    <source>
        <tissue evidence="2">Leaves</tissue>
    </source>
</reference>
<evidence type="ECO:0000313" key="2">
    <source>
        <dbReference type="EMBL" id="KAH7560686.1"/>
    </source>
</evidence>
<proteinExistence type="predicted"/>
<dbReference type="Proteomes" id="UP000827721">
    <property type="component" value="Unassembled WGS sequence"/>
</dbReference>
<dbReference type="InterPro" id="IPR029071">
    <property type="entry name" value="Ubiquitin-like_domsf"/>
</dbReference>
<comment type="caution">
    <text evidence="2">The sequence shown here is derived from an EMBL/GenBank/DDBJ whole genome shotgun (WGS) entry which is preliminary data.</text>
</comment>
<dbReference type="Pfam" id="PF00240">
    <property type="entry name" value="ubiquitin"/>
    <property type="match status" value="2"/>
</dbReference>
<accession>A0ABQ8HI18</accession>
<protein>
    <recommendedName>
        <fullName evidence="1">Ubiquitin-like domain-containing protein</fullName>
    </recommendedName>
</protein>
<dbReference type="InterPro" id="IPR000626">
    <property type="entry name" value="Ubiquitin-like_dom"/>
</dbReference>
<dbReference type="SUPFAM" id="SSF54236">
    <property type="entry name" value="Ubiquitin-like"/>
    <property type="match status" value="2"/>
</dbReference>
<dbReference type="SMART" id="SM00213">
    <property type="entry name" value="UBQ"/>
    <property type="match status" value="2"/>
</dbReference>
<feature type="domain" description="Ubiquitin-like" evidence="1">
    <location>
        <begin position="134"/>
        <end position="203"/>
    </location>
</feature>
<sequence length="209" mass="23519">MRVMVVGEGTKVISWKSCQGVEFGAADLRISMSLGSSKTADLQIPGSNDFIIMATVQFQITGGQVTPVIAMPISATILDLKERIQLFTDIEMARQTLRFNDRELTNDQTISHYSFGEFAQLVLDVKPLDNEPKFDILVKSCNEQSKLIRVKETTLVGELRSKIERRFGIPGKLMNLYRLSEDMKDDFPLSAYYVCEGCQVEVVTNIEPR</sequence>